<feature type="domain" description="Histidine kinase" evidence="19">
    <location>
        <begin position="348"/>
        <end position="436"/>
    </location>
</feature>
<evidence type="ECO:0000256" key="13">
    <source>
        <dbReference type="ARBA" id="ARBA00023014"/>
    </source>
</evidence>
<dbReference type="InterPro" id="IPR024478">
    <property type="entry name" value="HlyB_4HB_MCP"/>
</dbReference>
<feature type="coiled-coil region" evidence="16">
    <location>
        <begin position="170"/>
        <end position="244"/>
    </location>
</feature>
<keyword evidence="6" id="KW-0004">4Fe-4S</keyword>
<dbReference type="CDD" id="cd16917">
    <property type="entry name" value="HATPase_UhpB-NarQ-NarX-like"/>
    <property type="match status" value="1"/>
</dbReference>
<keyword evidence="12" id="KW-0902">Two-component regulatory system</keyword>
<dbReference type="InterPro" id="IPR011712">
    <property type="entry name" value="Sig_transdc_His_kin_sub3_dim/P"/>
</dbReference>
<evidence type="ECO:0000256" key="9">
    <source>
        <dbReference type="ARBA" id="ARBA00022723"/>
    </source>
</evidence>
<dbReference type="AlphaFoldDB" id="A0A7S7SLW5"/>
<dbReference type="Proteomes" id="UP000593892">
    <property type="component" value="Chromosome"/>
</dbReference>
<evidence type="ECO:0000256" key="2">
    <source>
        <dbReference type="ARBA" id="ARBA00001966"/>
    </source>
</evidence>
<evidence type="ECO:0000256" key="5">
    <source>
        <dbReference type="ARBA" id="ARBA00017322"/>
    </source>
</evidence>
<dbReference type="SMART" id="SM00387">
    <property type="entry name" value="HATPase_c"/>
    <property type="match status" value="1"/>
</dbReference>
<evidence type="ECO:0000256" key="16">
    <source>
        <dbReference type="SAM" id="Coils"/>
    </source>
</evidence>
<dbReference type="SUPFAM" id="SSF55874">
    <property type="entry name" value="ATPase domain of HSP90 chaperone/DNA topoisomerase II/histidine kinase"/>
    <property type="match status" value="1"/>
</dbReference>
<dbReference type="GO" id="GO:0000155">
    <property type="term" value="F:phosphorelay sensor kinase activity"/>
    <property type="evidence" value="ECO:0007669"/>
    <property type="project" value="InterPro"/>
</dbReference>
<protein>
    <recommendedName>
        <fullName evidence="5">Oxygen sensor histidine kinase NreB</fullName>
        <ecNumber evidence="4">2.7.13.3</ecNumber>
    </recommendedName>
    <alternativeName>
        <fullName evidence="15">Nitrogen regulation protein B</fullName>
    </alternativeName>
</protein>
<dbReference type="InterPro" id="IPR005467">
    <property type="entry name" value="His_kinase_dom"/>
</dbReference>
<dbReference type="PRINTS" id="PR00344">
    <property type="entry name" value="BCTRLSENSOR"/>
</dbReference>
<evidence type="ECO:0000313" key="20">
    <source>
        <dbReference type="EMBL" id="QOY89273.1"/>
    </source>
</evidence>
<feature type="region of interest" description="Disordered" evidence="17">
    <location>
        <begin position="418"/>
        <end position="437"/>
    </location>
</feature>
<comment type="function">
    <text evidence="14">Member of the two-component regulatory system NreB/NreC involved in the control of dissimilatory nitrate/nitrite reduction in response to oxygen. NreB functions as a direct oxygen sensor histidine kinase which is autophosphorylated, in the absence of oxygen, probably at the conserved histidine residue, and transfers its phosphate group probably to a conserved aspartate residue of NreC. NreB/NreC activates the expression of the nitrate (narGHJI) and nitrite (nir) reductase operons, as well as the putative nitrate transporter gene narT.</text>
</comment>
<accession>A0A7S7SLW5</accession>
<sequence length="437" mass="49010">MSPRFGFALIAGFGSMMVLTAILGFSQIRRTSQSQTELMAAQEAYAGTEALLSQMRADLYSINIDVRDYLLDRNAANAAELKQQVVSSRERILNTLFQLEKRLGHSVDADTLAKLRDQVEDYIAVLRPPLEWSLDVKNALAGSYTRNLLKQRHQITQLAARLQTINTGNLRQAEDRLEESQREFRYWLRRLTYSILFLSALVAALSVWWIVRLERRARNAERALRNLSQKLVRAQEEERKALSLELHDQVGQMLTALRVEISNLGRIGNGDAEKFQTHVRQAKDVAEGAMKTVRDLAMGLRPSMLDDLGLGPAIGWQAREFSRVSGVPANVQIDGALDGLTEPQKTSLFRVVQEALTNITRHASASEVNIRIKPEKDRVRLSVKDNGKGMDVAATRRRGLGMLGMEERIRELGGDLQIESEPGRGTEVQATIPRKSA</sequence>
<evidence type="ECO:0000259" key="19">
    <source>
        <dbReference type="PROSITE" id="PS50109"/>
    </source>
</evidence>
<gene>
    <name evidence="20" type="ORF">IRI77_04770</name>
</gene>
<dbReference type="PROSITE" id="PS50109">
    <property type="entry name" value="HIS_KIN"/>
    <property type="match status" value="1"/>
</dbReference>
<evidence type="ECO:0000256" key="15">
    <source>
        <dbReference type="ARBA" id="ARBA00030800"/>
    </source>
</evidence>
<feature type="transmembrane region" description="Helical" evidence="18">
    <location>
        <begin position="6"/>
        <end position="25"/>
    </location>
</feature>
<dbReference type="GO" id="GO:0016020">
    <property type="term" value="C:membrane"/>
    <property type="evidence" value="ECO:0007669"/>
    <property type="project" value="InterPro"/>
</dbReference>
<evidence type="ECO:0000256" key="8">
    <source>
        <dbReference type="ARBA" id="ARBA00022679"/>
    </source>
</evidence>
<comment type="cofactor">
    <cofactor evidence="2">
        <name>[4Fe-4S] cluster</name>
        <dbReference type="ChEBI" id="CHEBI:49883"/>
    </cofactor>
</comment>
<dbReference type="KEGG" id="pfer:IRI77_04770"/>
<dbReference type="Pfam" id="PF07730">
    <property type="entry name" value="HisKA_3"/>
    <property type="match status" value="1"/>
</dbReference>
<evidence type="ECO:0000256" key="14">
    <source>
        <dbReference type="ARBA" id="ARBA00024827"/>
    </source>
</evidence>
<dbReference type="RefSeq" id="WP_194450935.1">
    <property type="nucleotide sequence ID" value="NZ_CP063849.1"/>
</dbReference>
<dbReference type="EMBL" id="CP063849">
    <property type="protein sequence ID" value="QOY89273.1"/>
    <property type="molecule type" value="Genomic_DNA"/>
</dbReference>
<evidence type="ECO:0000313" key="21">
    <source>
        <dbReference type="Proteomes" id="UP000593892"/>
    </source>
</evidence>
<keyword evidence="7" id="KW-0963">Cytoplasm</keyword>
<evidence type="ECO:0000256" key="10">
    <source>
        <dbReference type="ARBA" id="ARBA00022777"/>
    </source>
</evidence>
<dbReference type="GO" id="GO:0005737">
    <property type="term" value="C:cytoplasm"/>
    <property type="evidence" value="ECO:0007669"/>
    <property type="project" value="UniProtKB-SubCell"/>
</dbReference>
<reference evidence="20 21" key="1">
    <citation type="submission" date="2020-10" db="EMBL/GenBank/DDBJ databases">
        <title>Complete genome sequence of Paludibaculum fermentans P105T, a facultatively anaerobic acidobacterium capable of dissimilatory Fe(III) reduction.</title>
        <authorList>
            <person name="Dedysh S.N."/>
            <person name="Beletsky A.V."/>
            <person name="Kulichevskaya I.S."/>
            <person name="Mardanov A.V."/>
            <person name="Ravin N.V."/>
        </authorList>
    </citation>
    <scope>NUCLEOTIDE SEQUENCE [LARGE SCALE GENOMIC DNA]</scope>
    <source>
        <strain evidence="20 21">P105</strain>
    </source>
</reference>
<proteinExistence type="predicted"/>
<comment type="subcellular location">
    <subcellularLocation>
        <location evidence="3">Cytoplasm</location>
    </subcellularLocation>
</comment>
<dbReference type="InterPro" id="IPR036890">
    <property type="entry name" value="HATPase_C_sf"/>
</dbReference>
<keyword evidence="9" id="KW-0479">Metal-binding</keyword>
<evidence type="ECO:0000256" key="3">
    <source>
        <dbReference type="ARBA" id="ARBA00004496"/>
    </source>
</evidence>
<dbReference type="Gene3D" id="1.20.5.1930">
    <property type="match status" value="1"/>
</dbReference>
<dbReference type="Gene3D" id="3.30.565.10">
    <property type="entry name" value="Histidine kinase-like ATPase, C-terminal domain"/>
    <property type="match status" value="1"/>
</dbReference>
<keyword evidence="21" id="KW-1185">Reference proteome</keyword>
<keyword evidence="16" id="KW-0175">Coiled coil</keyword>
<name>A0A7S7SLW5_PALFE</name>
<keyword evidence="18" id="KW-0812">Transmembrane</keyword>
<keyword evidence="8" id="KW-0808">Transferase</keyword>
<dbReference type="PANTHER" id="PTHR24421:SF58">
    <property type="entry name" value="SIGNAL TRANSDUCTION HISTIDINE-PROTEIN KINASE_PHOSPHATASE UHPB"/>
    <property type="match status" value="1"/>
</dbReference>
<feature type="transmembrane region" description="Helical" evidence="18">
    <location>
        <begin position="191"/>
        <end position="211"/>
    </location>
</feature>
<organism evidence="20 21">
    <name type="scientific">Paludibaculum fermentans</name>
    <dbReference type="NCBI Taxonomy" id="1473598"/>
    <lineage>
        <taxon>Bacteria</taxon>
        <taxon>Pseudomonadati</taxon>
        <taxon>Acidobacteriota</taxon>
        <taxon>Terriglobia</taxon>
        <taxon>Bryobacterales</taxon>
        <taxon>Bryobacteraceae</taxon>
        <taxon>Paludibaculum</taxon>
    </lineage>
</organism>
<dbReference type="PANTHER" id="PTHR24421">
    <property type="entry name" value="NITRATE/NITRITE SENSOR PROTEIN NARX-RELATED"/>
    <property type="match status" value="1"/>
</dbReference>
<dbReference type="GO" id="GO:0051539">
    <property type="term" value="F:4 iron, 4 sulfur cluster binding"/>
    <property type="evidence" value="ECO:0007669"/>
    <property type="project" value="UniProtKB-KW"/>
</dbReference>
<comment type="catalytic activity">
    <reaction evidence="1">
        <text>ATP + protein L-histidine = ADP + protein N-phospho-L-histidine.</text>
        <dbReference type="EC" id="2.7.13.3"/>
    </reaction>
</comment>
<dbReference type="InterPro" id="IPR050482">
    <property type="entry name" value="Sensor_HK_TwoCompSys"/>
</dbReference>
<evidence type="ECO:0000256" key="4">
    <source>
        <dbReference type="ARBA" id="ARBA00012438"/>
    </source>
</evidence>
<dbReference type="Pfam" id="PF12729">
    <property type="entry name" value="4HB_MCP_1"/>
    <property type="match status" value="1"/>
</dbReference>
<keyword evidence="13" id="KW-0411">Iron-sulfur</keyword>
<evidence type="ECO:0000256" key="7">
    <source>
        <dbReference type="ARBA" id="ARBA00022490"/>
    </source>
</evidence>
<dbReference type="EC" id="2.7.13.3" evidence="4"/>
<evidence type="ECO:0000256" key="6">
    <source>
        <dbReference type="ARBA" id="ARBA00022485"/>
    </source>
</evidence>
<keyword evidence="11" id="KW-0408">Iron</keyword>
<evidence type="ECO:0000256" key="11">
    <source>
        <dbReference type="ARBA" id="ARBA00023004"/>
    </source>
</evidence>
<dbReference type="InterPro" id="IPR003594">
    <property type="entry name" value="HATPase_dom"/>
</dbReference>
<dbReference type="Pfam" id="PF02518">
    <property type="entry name" value="HATPase_c"/>
    <property type="match status" value="1"/>
</dbReference>
<dbReference type="GO" id="GO:0046872">
    <property type="term" value="F:metal ion binding"/>
    <property type="evidence" value="ECO:0007669"/>
    <property type="project" value="UniProtKB-KW"/>
</dbReference>
<evidence type="ECO:0000256" key="1">
    <source>
        <dbReference type="ARBA" id="ARBA00000085"/>
    </source>
</evidence>
<keyword evidence="18" id="KW-0472">Membrane</keyword>
<keyword evidence="10" id="KW-0418">Kinase</keyword>
<evidence type="ECO:0000256" key="12">
    <source>
        <dbReference type="ARBA" id="ARBA00023012"/>
    </source>
</evidence>
<evidence type="ECO:0000256" key="17">
    <source>
        <dbReference type="SAM" id="MobiDB-lite"/>
    </source>
</evidence>
<evidence type="ECO:0000256" key="18">
    <source>
        <dbReference type="SAM" id="Phobius"/>
    </source>
</evidence>
<keyword evidence="18" id="KW-1133">Transmembrane helix</keyword>
<dbReference type="GO" id="GO:0046983">
    <property type="term" value="F:protein dimerization activity"/>
    <property type="evidence" value="ECO:0007669"/>
    <property type="project" value="InterPro"/>
</dbReference>
<dbReference type="InterPro" id="IPR004358">
    <property type="entry name" value="Sig_transdc_His_kin-like_C"/>
</dbReference>